<evidence type="ECO:0000313" key="3">
    <source>
        <dbReference type="EMBL" id="MFD1862121.1"/>
    </source>
</evidence>
<evidence type="ECO:0000259" key="2">
    <source>
        <dbReference type="Pfam" id="PF03795"/>
    </source>
</evidence>
<evidence type="ECO:0000256" key="1">
    <source>
        <dbReference type="ARBA" id="ARBA00007689"/>
    </source>
</evidence>
<dbReference type="PANTHER" id="PTHR37828:SF1">
    <property type="entry name" value="YCII-RELATED DOMAIN-CONTAINING PROTEIN"/>
    <property type="match status" value="1"/>
</dbReference>
<dbReference type="PANTHER" id="PTHR37828">
    <property type="entry name" value="GSR2449 PROTEIN"/>
    <property type="match status" value="1"/>
</dbReference>
<gene>
    <name evidence="3" type="ORF">ACFSDB_04225</name>
</gene>
<evidence type="ECO:0000313" key="4">
    <source>
        <dbReference type="Proteomes" id="UP001597273"/>
    </source>
</evidence>
<comment type="caution">
    <text evidence="3">The sequence shown here is derived from an EMBL/GenBank/DDBJ whole genome shotgun (WGS) entry which is preliminary data.</text>
</comment>
<dbReference type="EMBL" id="JBHUFW010000004">
    <property type="protein sequence ID" value="MFD1862121.1"/>
    <property type="molecule type" value="Genomic_DNA"/>
</dbReference>
<sequence length="88" mass="10012">MKYFAVLLPMKDSGKSTEFRPQHLAFLEEMRGAGHVRVNGKFLDGSGGLVIYQAPSYADCEELVKLDPYIQQGARDYEIKEWEAVWAD</sequence>
<protein>
    <submittedName>
        <fullName evidence="3">YciI family protein</fullName>
    </submittedName>
</protein>
<keyword evidence="4" id="KW-1185">Reference proteome</keyword>
<reference evidence="4" key="1">
    <citation type="journal article" date="2019" name="Int. J. Syst. Evol. Microbiol.">
        <title>The Global Catalogue of Microorganisms (GCM) 10K type strain sequencing project: providing services to taxonomists for standard genome sequencing and annotation.</title>
        <authorList>
            <consortium name="The Broad Institute Genomics Platform"/>
            <consortium name="The Broad Institute Genome Sequencing Center for Infectious Disease"/>
            <person name="Wu L."/>
            <person name="Ma J."/>
        </authorList>
    </citation>
    <scope>NUCLEOTIDE SEQUENCE [LARGE SCALE GENOMIC DNA]</scope>
    <source>
        <strain evidence="4">CGMCC 1.15475</strain>
    </source>
</reference>
<dbReference type="InterPro" id="IPR011008">
    <property type="entry name" value="Dimeric_a/b-barrel"/>
</dbReference>
<organism evidence="3 4">
    <name type="scientific">Planococcus chinensis</name>
    <dbReference type="NCBI Taxonomy" id="272917"/>
    <lineage>
        <taxon>Bacteria</taxon>
        <taxon>Bacillati</taxon>
        <taxon>Bacillota</taxon>
        <taxon>Bacilli</taxon>
        <taxon>Bacillales</taxon>
        <taxon>Caryophanaceae</taxon>
        <taxon>Planococcus</taxon>
    </lineage>
</organism>
<dbReference type="SUPFAM" id="SSF54909">
    <property type="entry name" value="Dimeric alpha+beta barrel"/>
    <property type="match status" value="1"/>
</dbReference>
<name>A0ABW4QEX6_9BACL</name>
<dbReference type="Gene3D" id="3.30.70.1060">
    <property type="entry name" value="Dimeric alpha+beta barrel"/>
    <property type="match status" value="1"/>
</dbReference>
<dbReference type="RefSeq" id="WP_204890831.1">
    <property type="nucleotide sequence ID" value="NZ_JBHUFW010000004.1"/>
</dbReference>
<dbReference type="Proteomes" id="UP001597273">
    <property type="component" value="Unassembled WGS sequence"/>
</dbReference>
<accession>A0ABW4QEX6</accession>
<proteinExistence type="inferred from homology"/>
<comment type="similarity">
    <text evidence="1">Belongs to the YciI family.</text>
</comment>
<feature type="domain" description="YCII-related" evidence="2">
    <location>
        <begin position="3"/>
        <end position="83"/>
    </location>
</feature>
<dbReference type="Pfam" id="PF03795">
    <property type="entry name" value="YCII"/>
    <property type="match status" value="1"/>
</dbReference>
<dbReference type="InterPro" id="IPR005545">
    <property type="entry name" value="YCII"/>
</dbReference>